<dbReference type="EMBL" id="CAJMWS010000937">
    <property type="protein sequence ID" value="CAE6469621.1"/>
    <property type="molecule type" value="Genomic_DNA"/>
</dbReference>
<feature type="compositionally biased region" description="Polar residues" evidence="1">
    <location>
        <begin position="164"/>
        <end position="189"/>
    </location>
</feature>
<accession>A0A8H3C1T6</accession>
<evidence type="ECO:0000313" key="3">
    <source>
        <dbReference type="Proteomes" id="UP000663846"/>
    </source>
</evidence>
<evidence type="ECO:0000256" key="1">
    <source>
        <dbReference type="SAM" id="MobiDB-lite"/>
    </source>
</evidence>
<evidence type="ECO:0000313" key="2">
    <source>
        <dbReference type="EMBL" id="CAE6469621.1"/>
    </source>
</evidence>
<feature type="region of interest" description="Disordered" evidence="1">
    <location>
        <begin position="1"/>
        <end position="71"/>
    </location>
</feature>
<reference evidence="2" key="1">
    <citation type="submission" date="2021-01" db="EMBL/GenBank/DDBJ databases">
        <authorList>
            <person name="Kaushik A."/>
        </authorList>
    </citation>
    <scope>NUCLEOTIDE SEQUENCE</scope>
    <source>
        <strain evidence="2">AG1-1C</strain>
    </source>
</reference>
<feature type="compositionally biased region" description="Polar residues" evidence="1">
    <location>
        <begin position="21"/>
        <end position="30"/>
    </location>
</feature>
<comment type="caution">
    <text evidence="2">The sequence shown here is derived from an EMBL/GenBank/DDBJ whole genome shotgun (WGS) entry which is preliminary data.</text>
</comment>
<feature type="compositionally biased region" description="Polar residues" evidence="1">
    <location>
        <begin position="56"/>
        <end position="69"/>
    </location>
</feature>
<feature type="region of interest" description="Disordered" evidence="1">
    <location>
        <begin position="89"/>
        <end position="140"/>
    </location>
</feature>
<feature type="compositionally biased region" description="Polar residues" evidence="1">
    <location>
        <begin position="94"/>
        <end position="105"/>
    </location>
</feature>
<organism evidence="2 3">
    <name type="scientific">Rhizoctonia solani</name>
    <dbReference type="NCBI Taxonomy" id="456999"/>
    <lineage>
        <taxon>Eukaryota</taxon>
        <taxon>Fungi</taxon>
        <taxon>Dikarya</taxon>
        <taxon>Basidiomycota</taxon>
        <taxon>Agaricomycotina</taxon>
        <taxon>Agaricomycetes</taxon>
        <taxon>Cantharellales</taxon>
        <taxon>Ceratobasidiaceae</taxon>
        <taxon>Rhizoctonia</taxon>
    </lineage>
</organism>
<feature type="compositionally biased region" description="Basic residues" evidence="1">
    <location>
        <begin position="106"/>
        <end position="115"/>
    </location>
</feature>
<protein>
    <submittedName>
        <fullName evidence="2">Uncharacterized protein</fullName>
    </submittedName>
</protein>
<gene>
    <name evidence="2" type="ORF">RDB_LOCUS172834</name>
</gene>
<proteinExistence type="predicted"/>
<dbReference type="AlphaFoldDB" id="A0A8H3C1T6"/>
<sequence length="189" mass="20784">MASRASPLPPSNPTGELKDSSAMTWTTATFSFPPCISHPNRAPAHLPRRRSKSRESQVSPSPGSTSRIISNLPGFDDFAELVISSERIIPKVTVTPTNENSPSRISRSRRTHPPRSKPSEPKSTAPVVPAQTASLPWSKEDNDAGRVTFIFGRFRPSIVRRSAPPSTQTNYNNQVRSQDFVNLPSPQEQ</sequence>
<feature type="region of interest" description="Disordered" evidence="1">
    <location>
        <begin position="157"/>
        <end position="189"/>
    </location>
</feature>
<dbReference type="Proteomes" id="UP000663846">
    <property type="component" value="Unassembled WGS sequence"/>
</dbReference>
<name>A0A8H3C1T6_9AGAM</name>